<keyword evidence="3" id="KW-1185">Reference proteome</keyword>
<dbReference type="STRING" id="94208.A0A2S4L7H8"/>
<comment type="caution">
    <text evidence="2">The sequence shown here is derived from an EMBL/GenBank/DDBJ whole genome shotgun (WGS) entry which is preliminary data.</text>
</comment>
<dbReference type="EMBL" id="PKSG01000146">
    <property type="protein sequence ID" value="POR38379.1"/>
    <property type="molecule type" value="Genomic_DNA"/>
</dbReference>
<dbReference type="Proteomes" id="UP000237481">
    <property type="component" value="Unassembled WGS sequence"/>
</dbReference>
<evidence type="ECO:0000313" key="2">
    <source>
        <dbReference type="EMBL" id="POR38379.1"/>
    </source>
</evidence>
<proteinExistence type="predicted"/>
<reference evidence="2 3" key="1">
    <citation type="submission" date="2018-01" db="EMBL/GenBank/DDBJ databases">
        <title>Harnessing the power of phylogenomics to disentangle the directionality and signatures of interkingdom host jumping in the parasitic fungal genus Tolypocladium.</title>
        <authorList>
            <person name="Quandt C.A."/>
            <person name="Patterson W."/>
            <person name="Spatafora J.W."/>
        </authorList>
    </citation>
    <scope>NUCLEOTIDE SEQUENCE [LARGE SCALE GENOMIC DNA]</scope>
    <source>
        <strain evidence="2 3">NRBC 100945</strain>
    </source>
</reference>
<protein>
    <submittedName>
        <fullName evidence="2">Metabolite transport protein GIT1</fullName>
    </submittedName>
</protein>
<evidence type="ECO:0000256" key="1">
    <source>
        <dbReference type="SAM" id="MobiDB-lite"/>
    </source>
</evidence>
<evidence type="ECO:0000313" key="3">
    <source>
        <dbReference type="Proteomes" id="UP000237481"/>
    </source>
</evidence>
<sequence>MDEKTRPEKNAAAVVPRHDGGDSNDNGNPGATKVQEVLRKRQSLSDVFTIASLSPDGGSIVI</sequence>
<gene>
    <name evidence="2" type="ORF">TPAR_01430</name>
</gene>
<feature type="region of interest" description="Disordered" evidence="1">
    <location>
        <begin position="1"/>
        <end position="32"/>
    </location>
</feature>
<name>A0A2S4L7H8_9HYPO</name>
<accession>A0A2S4L7H8</accession>
<organism evidence="2 3">
    <name type="scientific">Tolypocladium paradoxum</name>
    <dbReference type="NCBI Taxonomy" id="94208"/>
    <lineage>
        <taxon>Eukaryota</taxon>
        <taxon>Fungi</taxon>
        <taxon>Dikarya</taxon>
        <taxon>Ascomycota</taxon>
        <taxon>Pezizomycotina</taxon>
        <taxon>Sordariomycetes</taxon>
        <taxon>Hypocreomycetidae</taxon>
        <taxon>Hypocreales</taxon>
        <taxon>Ophiocordycipitaceae</taxon>
        <taxon>Tolypocladium</taxon>
    </lineage>
</organism>
<dbReference type="AlphaFoldDB" id="A0A2S4L7H8"/>